<feature type="region of interest" description="Disordered" evidence="3">
    <location>
        <begin position="1"/>
        <end position="81"/>
    </location>
</feature>
<dbReference type="InterPro" id="IPR029058">
    <property type="entry name" value="AB_hydrolase_fold"/>
</dbReference>
<dbReference type="PRINTS" id="PR00793">
    <property type="entry name" value="PROAMNOPTASE"/>
</dbReference>
<name>A0A2I2KZB4_9ACTN</name>
<dbReference type="GO" id="GO:0006508">
    <property type="term" value="P:proteolysis"/>
    <property type="evidence" value="ECO:0007669"/>
    <property type="project" value="InterPro"/>
</dbReference>
<dbReference type="EC" id="3.1.1.24" evidence="5"/>
<dbReference type="InterPro" id="IPR000073">
    <property type="entry name" value="AB_hydrolase_1"/>
</dbReference>
<dbReference type="InterPro" id="IPR002410">
    <property type="entry name" value="Peptidase_S33"/>
</dbReference>
<dbReference type="PANTHER" id="PTHR43798:SF31">
    <property type="entry name" value="AB HYDROLASE SUPERFAMILY PROTEIN YCLE"/>
    <property type="match status" value="1"/>
</dbReference>
<evidence type="ECO:0000259" key="4">
    <source>
        <dbReference type="Pfam" id="PF00561"/>
    </source>
</evidence>
<evidence type="ECO:0000256" key="1">
    <source>
        <dbReference type="ARBA" id="ARBA00010088"/>
    </source>
</evidence>
<keyword evidence="5" id="KW-0808">Transferase</keyword>
<feature type="compositionally biased region" description="Polar residues" evidence="3">
    <location>
        <begin position="12"/>
        <end position="23"/>
    </location>
</feature>
<dbReference type="Gene3D" id="3.40.50.1820">
    <property type="entry name" value="alpha/beta hydrolase"/>
    <property type="match status" value="1"/>
</dbReference>
<proteinExistence type="inferred from homology"/>
<dbReference type="Proteomes" id="UP000234331">
    <property type="component" value="Unassembled WGS sequence"/>
</dbReference>
<dbReference type="PRINTS" id="PR00111">
    <property type="entry name" value="ABHYDROLASE"/>
</dbReference>
<dbReference type="PANTHER" id="PTHR43798">
    <property type="entry name" value="MONOACYLGLYCEROL LIPASE"/>
    <property type="match status" value="1"/>
</dbReference>
<feature type="compositionally biased region" description="Pro residues" evidence="3">
    <location>
        <begin position="33"/>
        <end position="44"/>
    </location>
</feature>
<dbReference type="SUPFAM" id="SSF53474">
    <property type="entry name" value="alpha/beta-Hydrolases"/>
    <property type="match status" value="1"/>
</dbReference>
<dbReference type="GO" id="GO:0016020">
    <property type="term" value="C:membrane"/>
    <property type="evidence" value="ECO:0007669"/>
    <property type="project" value="TreeGrafter"/>
</dbReference>
<evidence type="ECO:0000256" key="3">
    <source>
        <dbReference type="SAM" id="MobiDB-lite"/>
    </source>
</evidence>
<dbReference type="InterPro" id="IPR050266">
    <property type="entry name" value="AB_hydrolase_sf"/>
</dbReference>
<keyword evidence="6" id="KW-1185">Reference proteome</keyword>
<accession>A0A2I2KZB4</accession>
<organism evidence="5 6">
    <name type="scientific">Frankia canadensis</name>
    <dbReference type="NCBI Taxonomy" id="1836972"/>
    <lineage>
        <taxon>Bacteria</taxon>
        <taxon>Bacillati</taxon>
        <taxon>Actinomycetota</taxon>
        <taxon>Actinomycetes</taxon>
        <taxon>Frankiales</taxon>
        <taxon>Frankiaceae</taxon>
        <taxon>Frankia</taxon>
    </lineage>
</organism>
<dbReference type="Pfam" id="PF00561">
    <property type="entry name" value="Abhydrolase_1"/>
    <property type="match status" value="1"/>
</dbReference>
<evidence type="ECO:0000313" key="5">
    <source>
        <dbReference type="EMBL" id="SNQ51012.1"/>
    </source>
</evidence>
<comment type="similarity">
    <text evidence="1">Belongs to the peptidase S33 family.</text>
</comment>
<gene>
    <name evidence="5" type="ORF">FRACA_590034</name>
</gene>
<feature type="compositionally biased region" description="Low complexity" evidence="3">
    <location>
        <begin position="53"/>
        <end position="65"/>
    </location>
</feature>
<keyword evidence="5" id="KW-0012">Acyltransferase</keyword>
<feature type="domain" description="AB hydrolase-1" evidence="4">
    <location>
        <begin position="87"/>
        <end position="324"/>
    </location>
</feature>
<evidence type="ECO:0000256" key="2">
    <source>
        <dbReference type="ARBA" id="ARBA00022801"/>
    </source>
</evidence>
<reference evidence="5 6" key="1">
    <citation type="submission" date="2017-06" db="EMBL/GenBank/DDBJ databases">
        <authorList>
            <person name="Kim H.J."/>
            <person name="Triplett B.A."/>
        </authorList>
    </citation>
    <scope>NUCLEOTIDE SEQUENCE [LARGE SCALE GENOMIC DNA]</scope>
    <source>
        <strain evidence="5">FRACA_ARgP5</strain>
    </source>
</reference>
<protein>
    <submittedName>
        <fullName evidence="5">Putative hydrolase or acyltransferase of alpha/beta superfamily</fullName>
        <ecNumber evidence="5">3.1.1.24</ecNumber>
    </submittedName>
</protein>
<evidence type="ECO:0000313" key="6">
    <source>
        <dbReference type="Proteomes" id="UP000234331"/>
    </source>
</evidence>
<sequence>MAREDGGMVETRQWQTTGATGLTLQVEELRPNAVPPEQPGPASPGPARHPGEADTTVETDTTVEGGAAGTTSDLTAMADGPSTDDAPITLVHGIAGSAADWAAVAPDLAATRRVIAYDQRGHGASDRTPDGPAGYTFDLLLADLAAVLDAVGTEPVHLVGHSMGGVIALRYTLDHPERVRSLILVDTAAAPATATGPVARRLVGALLDAGAAFLSARHAATATATATAMNDDPPALAHHGTNPAQHAAEGIGQIDPEALATLGRELGTYPSLVDRLGEIRVPTTVIVGEHDTGLRDAAATMAHTIPGAHLAVIAGADHSPQATRPLAWLTAVDDHLARLPTTSHR</sequence>
<keyword evidence="2 5" id="KW-0378">Hydrolase</keyword>
<dbReference type="GO" id="GO:0004177">
    <property type="term" value="F:aminopeptidase activity"/>
    <property type="evidence" value="ECO:0007669"/>
    <property type="project" value="UniProtKB-EC"/>
</dbReference>
<dbReference type="EMBL" id="FZMO01000524">
    <property type="protein sequence ID" value="SNQ51012.1"/>
    <property type="molecule type" value="Genomic_DNA"/>
</dbReference>
<dbReference type="AlphaFoldDB" id="A0A2I2KZB4"/>
<dbReference type="GO" id="GO:0016746">
    <property type="term" value="F:acyltransferase activity"/>
    <property type="evidence" value="ECO:0007669"/>
    <property type="project" value="UniProtKB-KW"/>
</dbReference>